<sequence length="265" mass="28014">MNRAGVTKVFVLSILSVMVTSAYPVGGWGGLGVAGMMVDVEGLNDNLTTINREILGGSQTVEFGSPFYFIGGQGGGEIGLFSLGAWGGGLFSRTSADALSASLGYAIGSAELGLGLKPADWVWIRPCLDAGGAVFALELTEIGGGEVGDALEEPYRSSLRGWQANAGAALAIQFNLPLCKRSLVGLMIQTGYLYPVYISWRDQDGSEIDPIEGFGMHGVYLRAGINLATRGSPQRVMPRSGIEDPYLQPQQNLTIRPENPAIQKP</sequence>
<reference evidence="2 3" key="1">
    <citation type="submission" date="2017-06" db="EMBL/GenBank/DDBJ databases">
        <title>Novel microbial phyla capable of carbon fixation and sulfur reduction in deep-sea sediments.</title>
        <authorList>
            <person name="Huang J."/>
            <person name="Baker B."/>
            <person name="Wang Y."/>
        </authorList>
    </citation>
    <scope>NUCLEOTIDE SEQUENCE [LARGE SCALE GENOMIC DNA]</scope>
    <source>
        <strain evidence="2">B3_TA06</strain>
    </source>
</reference>
<organism evidence="2 3">
    <name type="scientific">candidate division TA06 bacterium B3_TA06</name>
    <dbReference type="NCBI Taxonomy" id="2012487"/>
    <lineage>
        <taxon>Bacteria</taxon>
        <taxon>Bacteria division TA06</taxon>
    </lineage>
</organism>
<dbReference type="EMBL" id="NJBO01000004">
    <property type="protein sequence ID" value="TKJ43427.1"/>
    <property type="molecule type" value="Genomic_DNA"/>
</dbReference>
<dbReference type="Proteomes" id="UP000317778">
    <property type="component" value="Unassembled WGS sequence"/>
</dbReference>
<accession>A0A532V8X0</accession>
<feature type="region of interest" description="Disordered" evidence="1">
    <location>
        <begin position="232"/>
        <end position="265"/>
    </location>
</feature>
<comment type="caution">
    <text evidence="2">The sequence shown here is derived from an EMBL/GenBank/DDBJ whole genome shotgun (WGS) entry which is preliminary data.</text>
</comment>
<evidence type="ECO:0000256" key="1">
    <source>
        <dbReference type="SAM" id="MobiDB-lite"/>
    </source>
</evidence>
<protein>
    <recommendedName>
        <fullName evidence="4">Outer membrane protein beta-barrel domain-containing protein</fullName>
    </recommendedName>
</protein>
<evidence type="ECO:0000313" key="2">
    <source>
        <dbReference type="EMBL" id="TKJ43427.1"/>
    </source>
</evidence>
<evidence type="ECO:0008006" key="4">
    <source>
        <dbReference type="Google" id="ProtNLM"/>
    </source>
</evidence>
<dbReference type="AlphaFoldDB" id="A0A532V8X0"/>
<name>A0A532V8X0_UNCT6</name>
<proteinExistence type="predicted"/>
<evidence type="ECO:0000313" key="3">
    <source>
        <dbReference type="Proteomes" id="UP000317778"/>
    </source>
</evidence>
<gene>
    <name evidence="2" type="ORF">CEE36_03585</name>
</gene>